<dbReference type="RefSeq" id="WP_075064198.1">
    <property type="nucleotide sequence ID" value="NZ_LGCL01000041.1"/>
</dbReference>
<dbReference type="Gene3D" id="3.40.630.30">
    <property type="match status" value="1"/>
</dbReference>
<dbReference type="GO" id="GO:0016747">
    <property type="term" value="F:acyltransferase activity, transferring groups other than amino-acyl groups"/>
    <property type="evidence" value="ECO:0007669"/>
    <property type="project" value="InterPro"/>
</dbReference>
<sequence>MTHYPKLSGQLCYLSPCQVEDVEKWEAWFNDLEVSLPLGDEAYIPMSEEKMAEELRAALLHHAHIFSIIHKRTGELIGRCILFNIDMVNQTAMLGLVIGEKGYWGKGYGREALRLLLDYGFNLLNLNNIMVGVFSFNHRAVRSYRALGFQEIGRRREARLVAGKRYDVILLDLLAEEFRAANAGWGVATLLPSAGTARDAERESK</sequence>
<evidence type="ECO:0000259" key="1">
    <source>
        <dbReference type="PROSITE" id="PS51186"/>
    </source>
</evidence>
<dbReference type="InterPro" id="IPR016181">
    <property type="entry name" value="Acyl_CoA_acyltransferase"/>
</dbReference>
<dbReference type="InterPro" id="IPR000182">
    <property type="entry name" value="GNAT_dom"/>
</dbReference>
<dbReference type="EMBL" id="LGCL01000041">
    <property type="protein sequence ID" value="KPL71356.1"/>
    <property type="molecule type" value="Genomic_DNA"/>
</dbReference>
<dbReference type="STRING" id="1134406.ADN00_16745"/>
<accession>A0A0P6WR42</accession>
<evidence type="ECO:0000313" key="2">
    <source>
        <dbReference type="EMBL" id="KPL71356.1"/>
    </source>
</evidence>
<dbReference type="PANTHER" id="PTHR43415:SF3">
    <property type="entry name" value="GNAT-FAMILY ACETYLTRANSFERASE"/>
    <property type="match status" value="1"/>
</dbReference>
<organism evidence="2 3">
    <name type="scientific">Ornatilinea apprima</name>
    <dbReference type="NCBI Taxonomy" id="1134406"/>
    <lineage>
        <taxon>Bacteria</taxon>
        <taxon>Bacillati</taxon>
        <taxon>Chloroflexota</taxon>
        <taxon>Anaerolineae</taxon>
        <taxon>Anaerolineales</taxon>
        <taxon>Anaerolineaceae</taxon>
        <taxon>Ornatilinea</taxon>
    </lineage>
</organism>
<dbReference type="PANTHER" id="PTHR43415">
    <property type="entry name" value="SPERMIDINE N(1)-ACETYLTRANSFERASE"/>
    <property type="match status" value="1"/>
</dbReference>
<evidence type="ECO:0000313" key="3">
    <source>
        <dbReference type="Proteomes" id="UP000050417"/>
    </source>
</evidence>
<proteinExistence type="predicted"/>
<feature type="domain" description="N-acetyltransferase" evidence="1">
    <location>
        <begin position="22"/>
        <end position="172"/>
    </location>
</feature>
<keyword evidence="3" id="KW-1185">Reference proteome</keyword>
<dbReference type="Proteomes" id="UP000050417">
    <property type="component" value="Unassembled WGS sequence"/>
</dbReference>
<dbReference type="AlphaFoldDB" id="A0A0P6WR42"/>
<dbReference type="OrthoDB" id="9795206at2"/>
<comment type="caution">
    <text evidence="2">The sequence shown here is derived from an EMBL/GenBank/DDBJ whole genome shotgun (WGS) entry which is preliminary data.</text>
</comment>
<dbReference type="PROSITE" id="PS51186">
    <property type="entry name" value="GNAT"/>
    <property type="match status" value="1"/>
</dbReference>
<name>A0A0P6WR42_9CHLR</name>
<gene>
    <name evidence="2" type="ORF">ADN00_16745</name>
</gene>
<dbReference type="SUPFAM" id="SSF55729">
    <property type="entry name" value="Acyl-CoA N-acyltransferases (Nat)"/>
    <property type="match status" value="1"/>
</dbReference>
<dbReference type="Pfam" id="PF13302">
    <property type="entry name" value="Acetyltransf_3"/>
    <property type="match status" value="1"/>
</dbReference>
<reference evidence="2 3" key="1">
    <citation type="submission" date="2015-07" db="EMBL/GenBank/DDBJ databases">
        <title>Genome sequence of Ornatilinea apprima DSM 23815.</title>
        <authorList>
            <person name="Hemp J."/>
            <person name="Ward L.M."/>
            <person name="Pace L.A."/>
            <person name="Fischer W.W."/>
        </authorList>
    </citation>
    <scope>NUCLEOTIDE SEQUENCE [LARGE SCALE GENOMIC DNA]</scope>
    <source>
        <strain evidence="2 3">P3M-1</strain>
    </source>
</reference>
<protein>
    <recommendedName>
        <fullName evidence="1">N-acetyltransferase domain-containing protein</fullName>
    </recommendedName>
</protein>